<dbReference type="EMBL" id="BAOS01000011">
    <property type="protein sequence ID" value="GAX60455.1"/>
    <property type="molecule type" value="Genomic_DNA"/>
</dbReference>
<dbReference type="GO" id="GO:0008146">
    <property type="term" value="F:sulfotransferase activity"/>
    <property type="evidence" value="ECO:0007669"/>
    <property type="project" value="InterPro"/>
</dbReference>
<organism evidence="2 3">
    <name type="scientific">Candidatus Scalindua japonica</name>
    <dbReference type="NCBI Taxonomy" id="1284222"/>
    <lineage>
        <taxon>Bacteria</taxon>
        <taxon>Pseudomonadati</taxon>
        <taxon>Planctomycetota</taxon>
        <taxon>Candidatus Brocadiia</taxon>
        <taxon>Candidatus Brocadiales</taxon>
        <taxon>Candidatus Scalinduaceae</taxon>
        <taxon>Candidatus Scalindua</taxon>
    </lineage>
</organism>
<evidence type="ECO:0000313" key="3">
    <source>
        <dbReference type="Proteomes" id="UP000218542"/>
    </source>
</evidence>
<dbReference type="InterPro" id="IPR027417">
    <property type="entry name" value="P-loop_NTPase"/>
</dbReference>
<protein>
    <submittedName>
        <fullName evidence="2">Type I phosphodiesterase/nucleotide pyrophosphatase</fullName>
    </submittedName>
</protein>
<dbReference type="RefSeq" id="WP_096893852.1">
    <property type="nucleotide sequence ID" value="NZ_BAOS01000011.1"/>
</dbReference>
<dbReference type="Pfam" id="PF00685">
    <property type="entry name" value="Sulfotransfer_1"/>
    <property type="match status" value="1"/>
</dbReference>
<gene>
    <name evidence="2" type="ORF">SCALIN_C11_0066</name>
</gene>
<proteinExistence type="predicted"/>
<dbReference type="InterPro" id="IPR000863">
    <property type="entry name" value="Sulfotransferase_dom"/>
</dbReference>
<accession>A0A286TX43</accession>
<dbReference type="Proteomes" id="UP000218542">
    <property type="component" value="Unassembled WGS sequence"/>
</dbReference>
<dbReference type="AlphaFoldDB" id="A0A286TX43"/>
<feature type="domain" description="Sulfotransferase" evidence="1">
    <location>
        <begin position="7"/>
        <end position="180"/>
    </location>
</feature>
<comment type="caution">
    <text evidence="2">The sequence shown here is derived from an EMBL/GenBank/DDBJ whole genome shotgun (WGS) entry which is preliminary data.</text>
</comment>
<dbReference type="OrthoDB" id="9779418at2"/>
<evidence type="ECO:0000313" key="2">
    <source>
        <dbReference type="EMBL" id="GAX60455.1"/>
    </source>
</evidence>
<name>A0A286TX43_9BACT</name>
<dbReference type="Gene3D" id="3.40.50.300">
    <property type="entry name" value="P-loop containing nucleotide triphosphate hydrolases"/>
    <property type="match status" value="1"/>
</dbReference>
<evidence type="ECO:0000259" key="1">
    <source>
        <dbReference type="Pfam" id="PF00685"/>
    </source>
</evidence>
<keyword evidence="3" id="KW-1185">Reference proteome</keyword>
<sequence length="193" mass="22476">MDENTIIVVSGLPRSGTSMMMSMLEAGGLEIVTDNVRTADDDNPNGYYEQEKVKGLNRDDDKLWLSECKGKAIKIISQLLTSLPEKNSYKIIFMQRKMEEVLASQKQMLIRRGEPTDRISDEKLARLFNKHLEETKKWLTKQPGIDVLYISYNDLFLYKDKLIEDIKRFLICPLLRTDMMKCVIDKSLYRQRS</sequence>
<dbReference type="SUPFAM" id="SSF52540">
    <property type="entry name" value="P-loop containing nucleoside triphosphate hydrolases"/>
    <property type="match status" value="1"/>
</dbReference>
<reference evidence="2 3" key="1">
    <citation type="journal article" date="2017" name="Environ. Microbiol. Rep.">
        <title>Genetic diversity of marine anaerobic ammonium-oxidizing bacteria as revealed by genomic and proteomic analyses of 'Candidatus Scalindua japonica'.</title>
        <authorList>
            <person name="Oshiki M."/>
            <person name="Mizuto K."/>
            <person name="Kimura Z."/>
            <person name="Kindaichi T."/>
            <person name="Satoh H."/>
            <person name="Okabe S."/>
        </authorList>
    </citation>
    <scope>NUCLEOTIDE SEQUENCE [LARGE SCALE GENOMIC DNA]</scope>
    <source>
        <strain evidence="3">husup-a2</strain>
    </source>
</reference>